<organism evidence="2 3">
    <name type="scientific">Cryptolaemus montrouzieri</name>
    <dbReference type="NCBI Taxonomy" id="559131"/>
    <lineage>
        <taxon>Eukaryota</taxon>
        <taxon>Metazoa</taxon>
        <taxon>Ecdysozoa</taxon>
        <taxon>Arthropoda</taxon>
        <taxon>Hexapoda</taxon>
        <taxon>Insecta</taxon>
        <taxon>Pterygota</taxon>
        <taxon>Neoptera</taxon>
        <taxon>Endopterygota</taxon>
        <taxon>Coleoptera</taxon>
        <taxon>Polyphaga</taxon>
        <taxon>Cucujiformia</taxon>
        <taxon>Coccinelloidea</taxon>
        <taxon>Coccinellidae</taxon>
        <taxon>Scymninae</taxon>
        <taxon>Scymnini</taxon>
        <taxon>Cryptolaemus</taxon>
    </lineage>
</organism>
<evidence type="ECO:0000313" key="3">
    <source>
        <dbReference type="Proteomes" id="UP001516400"/>
    </source>
</evidence>
<evidence type="ECO:0000313" key="2">
    <source>
        <dbReference type="EMBL" id="KAL3278349.1"/>
    </source>
</evidence>
<evidence type="ECO:0000256" key="1">
    <source>
        <dbReference type="SAM" id="MobiDB-lite"/>
    </source>
</evidence>
<keyword evidence="3" id="KW-1185">Reference proteome</keyword>
<dbReference type="AlphaFoldDB" id="A0ABD2NIC1"/>
<gene>
    <name evidence="2" type="ORF">HHI36_013680</name>
</gene>
<name>A0ABD2NIC1_9CUCU</name>
<protein>
    <submittedName>
        <fullName evidence="2">Uncharacterized protein</fullName>
    </submittedName>
</protein>
<dbReference type="EMBL" id="JABFTP020000103">
    <property type="protein sequence ID" value="KAL3278349.1"/>
    <property type="molecule type" value="Genomic_DNA"/>
</dbReference>
<proteinExistence type="predicted"/>
<sequence>MLLKSYRNKKPSEKLEAQKETKKSFAEITRTDHTLFIKPNNKNQSSGATKLEIKQLIRPADLKIAISKVLPINKGGVMIKCLYKDVRGLLRDETKQKLEDGYDVGTNLRK</sequence>
<reference evidence="2 3" key="1">
    <citation type="journal article" date="2021" name="BMC Biol.">
        <title>Horizontally acquired antibacterial genes associated with adaptive radiation of ladybird beetles.</title>
        <authorList>
            <person name="Li H.S."/>
            <person name="Tang X.F."/>
            <person name="Huang Y.H."/>
            <person name="Xu Z.Y."/>
            <person name="Chen M.L."/>
            <person name="Du X.Y."/>
            <person name="Qiu B.Y."/>
            <person name="Chen P.T."/>
            <person name="Zhang W."/>
            <person name="Slipinski A."/>
            <person name="Escalona H.E."/>
            <person name="Waterhouse R.M."/>
            <person name="Zwick A."/>
            <person name="Pang H."/>
        </authorList>
    </citation>
    <scope>NUCLEOTIDE SEQUENCE [LARGE SCALE GENOMIC DNA]</scope>
    <source>
        <strain evidence="2">SYSU2018</strain>
    </source>
</reference>
<feature type="compositionally biased region" description="Basic and acidic residues" evidence="1">
    <location>
        <begin position="10"/>
        <end position="22"/>
    </location>
</feature>
<comment type="caution">
    <text evidence="2">The sequence shown here is derived from an EMBL/GenBank/DDBJ whole genome shotgun (WGS) entry which is preliminary data.</text>
</comment>
<dbReference type="Proteomes" id="UP001516400">
    <property type="component" value="Unassembled WGS sequence"/>
</dbReference>
<accession>A0ABD2NIC1</accession>
<feature type="region of interest" description="Disordered" evidence="1">
    <location>
        <begin position="1"/>
        <end position="22"/>
    </location>
</feature>